<dbReference type="Proteomes" id="UP000054270">
    <property type="component" value="Unassembled WGS sequence"/>
</dbReference>
<keyword evidence="2" id="KW-1185">Reference proteome</keyword>
<protein>
    <submittedName>
        <fullName evidence="1">Uncharacterized protein</fullName>
    </submittedName>
</protein>
<name>A0A0D2Q7L5_HYPSF</name>
<dbReference type="AlphaFoldDB" id="A0A0D2Q7L5"/>
<proteinExistence type="predicted"/>
<accession>A0A0D2Q7L5</accession>
<dbReference type="EMBL" id="KN817523">
    <property type="protein sequence ID" value="KJA27690.1"/>
    <property type="molecule type" value="Genomic_DNA"/>
</dbReference>
<reference evidence="2" key="1">
    <citation type="submission" date="2014-04" db="EMBL/GenBank/DDBJ databases">
        <title>Evolutionary Origins and Diversification of the Mycorrhizal Mutualists.</title>
        <authorList>
            <consortium name="DOE Joint Genome Institute"/>
            <consortium name="Mycorrhizal Genomics Consortium"/>
            <person name="Kohler A."/>
            <person name="Kuo A."/>
            <person name="Nagy L.G."/>
            <person name="Floudas D."/>
            <person name="Copeland A."/>
            <person name="Barry K.W."/>
            <person name="Cichocki N."/>
            <person name="Veneault-Fourrey C."/>
            <person name="LaButti K."/>
            <person name="Lindquist E.A."/>
            <person name="Lipzen A."/>
            <person name="Lundell T."/>
            <person name="Morin E."/>
            <person name="Murat C."/>
            <person name="Riley R."/>
            <person name="Ohm R."/>
            <person name="Sun H."/>
            <person name="Tunlid A."/>
            <person name="Henrissat B."/>
            <person name="Grigoriev I.V."/>
            <person name="Hibbett D.S."/>
            <person name="Martin F."/>
        </authorList>
    </citation>
    <scope>NUCLEOTIDE SEQUENCE [LARGE SCALE GENOMIC DNA]</scope>
    <source>
        <strain evidence="2">FD-334 SS-4</strain>
    </source>
</reference>
<evidence type="ECO:0000313" key="1">
    <source>
        <dbReference type="EMBL" id="KJA27690.1"/>
    </source>
</evidence>
<organism evidence="1 2">
    <name type="scientific">Hypholoma sublateritium (strain FD-334 SS-4)</name>
    <dbReference type="NCBI Taxonomy" id="945553"/>
    <lineage>
        <taxon>Eukaryota</taxon>
        <taxon>Fungi</taxon>
        <taxon>Dikarya</taxon>
        <taxon>Basidiomycota</taxon>
        <taxon>Agaricomycotina</taxon>
        <taxon>Agaricomycetes</taxon>
        <taxon>Agaricomycetidae</taxon>
        <taxon>Agaricales</taxon>
        <taxon>Agaricineae</taxon>
        <taxon>Strophariaceae</taxon>
        <taxon>Hypholoma</taxon>
    </lineage>
</organism>
<sequence length="134" mass="14261">MSRVSGTHSAPVLVAILSIKARLTLGNAHPALPATEVLLTASCAAFAVTPTPAYLHVAEFTYPACSHAGLTRTELQHPPRAGSLGRSPRARYSVYEQPRAPYKQQLVSPVCVLSVFSPGLATLDPCHCDTLSHF</sequence>
<gene>
    <name evidence="1" type="ORF">HYPSUDRAFT_868721</name>
</gene>
<evidence type="ECO:0000313" key="2">
    <source>
        <dbReference type="Proteomes" id="UP000054270"/>
    </source>
</evidence>